<dbReference type="Proteomes" id="UP001460202">
    <property type="component" value="Unassembled WGS sequence"/>
</dbReference>
<comment type="caution">
    <text evidence="1">The sequence shown here is derived from an EMBL/GenBank/DDBJ whole genome shotgun (WGS) entry which is preliminary data.</text>
</comment>
<evidence type="ECO:0000313" key="2">
    <source>
        <dbReference type="Proteomes" id="UP001460202"/>
    </source>
</evidence>
<proteinExistence type="predicted"/>
<evidence type="ECO:0000313" key="1">
    <source>
        <dbReference type="EMBL" id="MEQ2543532.1"/>
    </source>
</evidence>
<dbReference type="EMBL" id="JBBMFL010000001">
    <property type="protein sequence ID" value="MEQ2543532.1"/>
    <property type="molecule type" value="Genomic_DNA"/>
</dbReference>
<organism evidence="1 2">
    <name type="scientific">Alistipes intestinihominis</name>
    <dbReference type="NCBI Taxonomy" id="3133172"/>
    <lineage>
        <taxon>Bacteria</taxon>
        <taxon>Pseudomonadati</taxon>
        <taxon>Bacteroidota</taxon>
        <taxon>Bacteroidia</taxon>
        <taxon>Bacteroidales</taxon>
        <taxon>Rikenellaceae</taxon>
        <taxon>Alistipes</taxon>
    </lineage>
</organism>
<reference evidence="1 2" key="1">
    <citation type="submission" date="2024-03" db="EMBL/GenBank/DDBJ databases">
        <title>Human intestinal bacterial collection.</title>
        <authorList>
            <person name="Pauvert C."/>
            <person name="Hitch T.C.A."/>
            <person name="Clavel T."/>
        </authorList>
    </citation>
    <scope>NUCLEOTIDE SEQUENCE [LARGE SCALE GENOMIC DNA]</scope>
    <source>
        <strain evidence="1 2">CLA-KB-H122</strain>
    </source>
</reference>
<protein>
    <submittedName>
        <fullName evidence="1">Uncharacterized protein</fullName>
    </submittedName>
</protein>
<keyword evidence="2" id="KW-1185">Reference proteome</keyword>
<sequence length="124" mass="14403">MYVPDHLKLRIALARQLKAFYYEDGNSSRNRKRIYRAYGKYLGTTYDTFLNYLKEGKYDLSGIKLAPHIVATTALLEPIRTACERLYARRPNALWTLPEIAAEVLAVLHKEAEEGKPVRKLRIY</sequence>
<dbReference type="GeneID" id="78179550"/>
<accession>A0ABV1GT19</accession>
<name>A0ABV1GT19_9BACT</name>
<dbReference type="RefSeq" id="WP_129650835.1">
    <property type="nucleotide sequence ID" value="NZ_JBBMFL010000001.1"/>
</dbReference>
<gene>
    <name evidence="1" type="ORF">WMO46_01010</name>
</gene>